<dbReference type="EMBL" id="BARU01003113">
    <property type="protein sequence ID" value="GAH20588.1"/>
    <property type="molecule type" value="Genomic_DNA"/>
</dbReference>
<feature type="non-terminal residue" evidence="1">
    <location>
        <position position="1"/>
    </location>
</feature>
<reference evidence="1" key="1">
    <citation type="journal article" date="2014" name="Front. Microbiol.">
        <title>High frequency of phylogenetically diverse reductive dehalogenase-homologous genes in deep subseafloor sedimentary metagenomes.</title>
        <authorList>
            <person name="Kawai M."/>
            <person name="Futagami T."/>
            <person name="Toyoda A."/>
            <person name="Takaki Y."/>
            <person name="Nishi S."/>
            <person name="Hori S."/>
            <person name="Arai W."/>
            <person name="Tsubouchi T."/>
            <person name="Morono Y."/>
            <person name="Uchiyama I."/>
            <person name="Ito T."/>
            <person name="Fujiyama A."/>
            <person name="Inagaki F."/>
            <person name="Takami H."/>
        </authorList>
    </citation>
    <scope>NUCLEOTIDE SEQUENCE</scope>
    <source>
        <strain evidence="1">Expedition CK06-06</strain>
    </source>
</reference>
<accession>X1FIJ2</accession>
<proteinExistence type="predicted"/>
<name>X1FIJ2_9ZZZZ</name>
<dbReference type="Gene3D" id="3.30.420.40">
    <property type="match status" value="1"/>
</dbReference>
<gene>
    <name evidence="1" type="ORF">S03H2_06914</name>
</gene>
<evidence type="ECO:0000313" key="1">
    <source>
        <dbReference type="EMBL" id="GAH20588.1"/>
    </source>
</evidence>
<comment type="caution">
    <text evidence="1">The sequence shown here is derived from an EMBL/GenBank/DDBJ whole genome shotgun (WGS) entry which is preliminary data.</text>
</comment>
<organism evidence="1">
    <name type="scientific">marine sediment metagenome</name>
    <dbReference type="NCBI Taxonomy" id="412755"/>
    <lineage>
        <taxon>unclassified sequences</taxon>
        <taxon>metagenomes</taxon>
        <taxon>ecological metagenomes</taxon>
    </lineage>
</organism>
<sequence>NPDDMSFYNPIDMSEAIINFCEKTGQEKPETKGEIARIALEGLALVYRRVFNMLSEIIQI</sequence>
<dbReference type="AlphaFoldDB" id="X1FIJ2"/>
<protein>
    <submittedName>
        <fullName evidence="1">Uncharacterized protein</fullName>
    </submittedName>
</protein>